<dbReference type="GO" id="GO:0005525">
    <property type="term" value="F:GTP binding"/>
    <property type="evidence" value="ECO:0007669"/>
    <property type="project" value="UniProtKB-KW"/>
</dbReference>
<evidence type="ECO:0000256" key="6">
    <source>
        <dbReference type="ARBA" id="ARBA00022801"/>
    </source>
</evidence>
<dbReference type="Gene3D" id="3.40.50.300">
    <property type="entry name" value="P-loop containing nucleotide triphosphate hydrolases"/>
    <property type="match status" value="1"/>
</dbReference>
<dbReference type="GO" id="GO:0006508">
    <property type="term" value="P:proteolysis"/>
    <property type="evidence" value="ECO:0007669"/>
    <property type="project" value="UniProtKB-KW"/>
</dbReference>
<keyword evidence="15" id="KW-1133">Transmembrane helix</keyword>
<comment type="similarity">
    <text evidence="1">Belongs to the small GTPase superfamily. Rab family.</text>
</comment>
<dbReference type="GO" id="GO:0015031">
    <property type="term" value="P:protein transport"/>
    <property type="evidence" value="ECO:0007669"/>
    <property type="project" value="UniProtKB-KW"/>
</dbReference>
<dbReference type="InterPro" id="IPR001915">
    <property type="entry name" value="Peptidase_M48"/>
</dbReference>
<keyword evidence="2" id="KW-0488">Methylation</keyword>
<keyword evidence="10" id="KW-0342">GTP-binding</keyword>
<accession>A0A9R1W9B0</accession>
<evidence type="ECO:0000256" key="11">
    <source>
        <dbReference type="ARBA" id="ARBA00023288"/>
    </source>
</evidence>
<evidence type="ECO:0000256" key="5">
    <source>
        <dbReference type="ARBA" id="ARBA00022741"/>
    </source>
</evidence>
<keyword evidence="18" id="KW-1185">Reference proteome</keyword>
<dbReference type="GO" id="GO:0004222">
    <property type="term" value="F:metalloendopeptidase activity"/>
    <property type="evidence" value="ECO:0007669"/>
    <property type="project" value="InterPro"/>
</dbReference>
<dbReference type="SUPFAM" id="SSF52540">
    <property type="entry name" value="P-loop containing nucleoside triphosphate hydrolases"/>
    <property type="match status" value="1"/>
</dbReference>
<comment type="subcellular location">
    <subcellularLocation>
        <location evidence="13">Endomembrane system</location>
        <topology evidence="13">Lipid-anchor</topology>
        <orientation evidence="13">Cytoplasmic side</orientation>
    </subcellularLocation>
</comment>
<dbReference type="GO" id="GO:0046872">
    <property type="term" value="F:metal ion binding"/>
    <property type="evidence" value="ECO:0007669"/>
    <property type="project" value="UniProtKB-KW"/>
</dbReference>
<evidence type="ECO:0000256" key="1">
    <source>
        <dbReference type="ARBA" id="ARBA00006270"/>
    </source>
</evidence>
<keyword evidence="8" id="KW-0653">Protein transport</keyword>
<dbReference type="AlphaFoldDB" id="A0A9R1W9B0"/>
<comment type="caution">
    <text evidence="17">The sequence shown here is derived from an EMBL/GenBank/DDBJ whole genome shotgun (WGS) entry which is preliminary data.</text>
</comment>
<keyword evidence="11" id="KW-0449">Lipoprotein</keyword>
<dbReference type="InterPro" id="IPR001806">
    <property type="entry name" value="Small_GTPase"/>
</dbReference>
<evidence type="ECO:0000256" key="3">
    <source>
        <dbReference type="ARBA" id="ARBA00022670"/>
    </source>
</evidence>
<comment type="cofactor">
    <cofactor evidence="14">
        <name>Zn(2+)</name>
        <dbReference type="ChEBI" id="CHEBI:29105"/>
    </cofactor>
    <text evidence="14">Binds 1 zinc ion per subunit.</text>
</comment>
<feature type="transmembrane region" description="Helical" evidence="15">
    <location>
        <begin position="6"/>
        <end position="28"/>
    </location>
</feature>
<feature type="domain" description="Peptidase M48" evidence="16">
    <location>
        <begin position="152"/>
        <end position="185"/>
    </location>
</feature>
<feature type="transmembrane region" description="Helical" evidence="15">
    <location>
        <begin position="84"/>
        <end position="102"/>
    </location>
</feature>
<evidence type="ECO:0000313" key="18">
    <source>
        <dbReference type="Proteomes" id="UP000235145"/>
    </source>
</evidence>
<sequence length="202" mass="23250">MDIVDVPLLLSTLSVVAVGIGGMTAWVASGGDWRRCGLQVSQIDCRVGKTSLMDQYVNKKFSNQYKATVGLDFLTKEVEFEDRLFTLQIVVFLCMMSNLVFASNVQQYGSSSADPFTSKRKRITIEDLRALLDSFVNKYASFIHFLFIRNPCKNEEEVVVVIAHELGHWKLNHTMYFFIVVQWLRIRLRGNRIQLKYVVFHL</sequence>
<keyword evidence="9 14" id="KW-0482">Metalloprotease</keyword>
<evidence type="ECO:0000256" key="9">
    <source>
        <dbReference type="ARBA" id="ARBA00023049"/>
    </source>
</evidence>
<evidence type="ECO:0000256" key="8">
    <source>
        <dbReference type="ARBA" id="ARBA00022927"/>
    </source>
</evidence>
<evidence type="ECO:0000256" key="12">
    <source>
        <dbReference type="ARBA" id="ARBA00023289"/>
    </source>
</evidence>
<keyword evidence="3 14" id="KW-0645">Protease</keyword>
<keyword evidence="15" id="KW-0812">Transmembrane</keyword>
<gene>
    <name evidence="17" type="ORF">LSAT_V11C300118880</name>
</gene>
<organism evidence="17 18">
    <name type="scientific">Lactuca sativa</name>
    <name type="common">Garden lettuce</name>
    <dbReference type="NCBI Taxonomy" id="4236"/>
    <lineage>
        <taxon>Eukaryota</taxon>
        <taxon>Viridiplantae</taxon>
        <taxon>Streptophyta</taxon>
        <taxon>Embryophyta</taxon>
        <taxon>Tracheophyta</taxon>
        <taxon>Spermatophyta</taxon>
        <taxon>Magnoliopsida</taxon>
        <taxon>eudicotyledons</taxon>
        <taxon>Gunneridae</taxon>
        <taxon>Pentapetalae</taxon>
        <taxon>asterids</taxon>
        <taxon>campanulids</taxon>
        <taxon>Asterales</taxon>
        <taxon>Asteraceae</taxon>
        <taxon>Cichorioideae</taxon>
        <taxon>Cichorieae</taxon>
        <taxon>Lactucinae</taxon>
        <taxon>Lactuca</taxon>
    </lineage>
</organism>
<keyword evidence="7 14" id="KW-0862">Zinc</keyword>
<comment type="similarity">
    <text evidence="14">Belongs to the peptidase M48 family.</text>
</comment>
<evidence type="ECO:0000256" key="14">
    <source>
        <dbReference type="RuleBase" id="RU003983"/>
    </source>
</evidence>
<name>A0A9R1W9B0_LACSA</name>
<dbReference type="GO" id="GO:0003924">
    <property type="term" value="F:GTPase activity"/>
    <property type="evidence" value="ECO:0007669"/>
    <property type="project" value="InterPro"/>
</dbReference>
<keyword evidence="6 14" id="KW-0378">Hydrolase</keyword>
<keyword evidence="8" id="KW-0813">Transport</keyword>
<evidence type="ECO:0000256" key="13">
    <source>
        <dbReference type="ARBA" id="ARBA00046278"/>
    </source>
</evidence>
<keyword evidence="12" id="KW-0636">Prenylation</keyword>
<keyword evidence="4" id="KW-0479">Metal-binding</keyword>
<evidence type="ECO:0000256" key="7">
    <source>
        <dbReference type="ARBA" id="ARBA00022833"/>
    </source>
</evidence>
<evidence type="ECO:0000313" key="17">
    <source>
        <dbReference type="EMBL" id="KAJ0219573.1"/>
    </source>
</evidence>
<evidence type="ECO:0000256" key="15">
    <source>
        <dbReference type="SAM" id="Phobius"/>
    </source>
</evidence>
<evidence type="ECO:0000256" key="2">
    <source>
        <dbReference type="ARBA" id="ARBA00022481"/>
    </source>
</evidence>
<dbReference type="PANTHER" id="PTHR47981">
    <property type="entry name" value="RAB FAMILY"/>
    <property type="match status" value="1"/>
</dbReference>
<evidence type="ECO:0000256" key="10">
    <source>
        <dbReference type="ARBA" id="ARBA00023134"/>
    </source>
</evidence>
<dbReference type="GO" id="GO:0012505">
    <property type="term" value="C:endomembrane system"/>
    <property type="evidence" value="ECO:0007669"/>
    <property type="project" value="UniProtKB-SubCell"/>
</dbReference>
<dbReference type="EMBL" id="NBSK02000003">
    <property type="protein sequence ID" value="KAJ0219573.1"/>
    <property type="molecule type" value="Genomic_DNA"/>
</dbReference>
<dbReference type="SMART" id="SM00175">
    <property type="entry name" value="RAB"/>
    <property type="match status" value="1"/>
</dbReference>
<dbReference type="InterPro" id="IPR027417">
    <property type="entry name" value="P-loop_NTPase"/>
</dbReference>
<dbReference type="Pfam" id="PF01435">
    <property type="entry name" value="Peptidase_M48"/>
    <property type="match status" value="1"/>
</dbReference>
<protein>
    <recommendedName>
        <fullName evidence="16">Peptidase M48 domain-containing protein</fullName>
    </recommendedName>
</protein>
<evidence type="ECO:0000259" key="16">
    <source>
        <dbReference type="Pfam" id="PF01435"/>
    </source>
</evidence>
<dbReference type="Proteomes" id="UP000235145">
    <property type="component" value="Unassembled WGS sequence"/>
</dbReference>
<keyword evidence="5" id="KW-0547">Nucleotide-binding</keyword>
<dbReference type="PANTHER" id="PTHR47981:SF4">
    <property type="entry name" value="RAS-RELATED PROTEIN RABG3F"/>
    <property type="match status" value="1"/>
</dbReference>
<evidence type="ECO:0000256" key="4">
    <source>
        <dbReference type="ARBA" id="ARBA00022723"/>
    </source>
</evidence>
<reference evidence="17 18" key="1">
    <citation type="journal article" date="2017" name="Nat. Commun.">
        <title>Genome assembly with in vitro proximity ligation data and whole-genome triplication in lettuce.</title>
        <authorList>
            <person name="Reyes-Chin-Wo S."/>
            <person name="Wang Z."/>
            <person name="Yang X."/>
            <person name="Kozik A."/>
            <person name="Arikit S."/>
            <person name="Song C."/>
            <person name="Xia L."/>
            <person name="Froenicke L."/>
            <person name="Lavelle D.O."/>
            <person name="Truco M.J."/>
            <person name="Xia R."/>
            <person name="Zhu S."/>
            <person name="Xu C."/>
            <person name="Xu H."/>
            <person name="Xu X."/>
            <person name="Cox K."/>
            <person name="Korf I."/>
            <person name="Meyers B.C."/>
            <person name="Michelmore R.W."/>
        </authorList>
    </citation>
    <scope>NUCLEOTIDE SEQUENCE [LARGE SCALE GENOMIC DNA]</scope>
    <source>
        <strain evidence="18">cv. Salinas</strain>
        <tissue evidence="17">Seedlings</tissue>
    </source>
</reference>
<proteinExistence type="inferred from homology"/>
<dbReference type="Pfam" id="PF00071">
    <property type="entry name" value="Ras"/>
    <property type="match status" value="1"/>
</dbReference>
<keyword evidence="15" id="KW-0472">Membrane</keyword>